<evidence type="ECO:0000313" key="1">
    <source>
        <dbReference type="EMBL" id="EFW88664.1"/>
    </source>
</evidence>
<dbReference type="EMBL" id="AEVB01000034">
    <property type="protein sequence ID" value="EFW88664.1"/>
    <property type="molecule type" value="Genomic_DNA"/>
</dbReference>
<organism evidence="1 2">
    <name type="scientific">Streptococcus equinus ATCC 9812</name>
    <dbReference type="NCBI Taxonomy" id="525379"/>
    <lineage>
        <taxon>Bacteria</taxon>
        <taxon>Bacillati</taxon>
        <taxon>Bacillota</taxon>
        <taxon>Bacilli</taxon>
        <taxon>Lactobacillales</taxon>
        <taxon>Streptococcaceae</taxon>
        <taxon>Streptococcus</taxon>
    </lineage>
</organism>
<dbReference type="AlphaFoldDB" id="E8JQ51"/>
<protein>
    <submittedName>
        <fullName evidence="1">Uncharacterized protein</fullName>
    </submittedName>
</protein>
<dbReference type="RefSeq" id="WP_004233105.1">
    <property type="nucleotide sequence ID" value="NZ_GL698429.1"/>
</dbReference>
<dbReference type="Proteomes" id="UP000005699">
    <property type="component" value="Unassembled WGS sequence"/>
</dbReference>
<dbReference type="HOGENOM" id="CLU_3173671_0_0_9"/>
<accession>E8JQ51</accession>
<evidence type="ECO:0000313" key="2">
    <source>
        <dbReference type="Proteomes" id="UP000005699"/>
    </source>
</evidence>
<name>E8JQ51_STREI</name>
<proteinExistence type="predicted"/>
<reference evidence="1 2" key="1">
    <citation type="submission" date="2010-12" db="EMBL/GenBank/DDBJ databases">
        <authorList>
            <person name="Muzny D."/>
            <person name="Qin X."/>
            <person name="Deng J."/>
            <person name="Jiang H."/>
            <person name="Liu Y."/>
            <person name="Qu J."/>
            <person name="Song X.-Z."/>
            <person name="Zhang L."/>
            <person name="Thornton R."/>
            <person name="Coyle M."/>
            <person name="Francisco L."/>
            <person name="Jackson L."/>
            <person name="Javaid M."/>
            <person name="Korchina V."/>
            <person name="Kovar C."/>
            <person name="Mata R."/>
            <person name="Mathew T."/>
            <person name="Ngo R."/>
            <person name="Nguyen L."/>
            <person name="Nguyen N."/>
            <person name="Okwuonu G."/>
            <person name="Ongeri F."/>
            <person name="Pham C."/>
            <person name="Simmons D."/>
            <person name="Wilczek-Boney K."/>
            <person name="Hale W."/>
            <person name="Jakkamsetti A."/>
            <person name="Pham P."/>
            <person name="Ruth R."/>
            <person name="San Lucas F."/>
            <person name="Warren J."/>
            <person name="Zhang J."/>
            <person name="Zhao Z."/>
            <person name="Zhou C."/>
            <person name="Zhu D."/>
            <person name="Lee S."/>
            <person name="Bess C."/>
            <person name="Blankenburg K."/>
            <person name="Forbes L."/>
            <person name="Fu Q."/>
            <person name="Gubbala S."/>
            <person name="Hirani K."/>
            <person name="Jayaseelan J.C."/>
            <person name="Lara F."/>
            <person name="Munidasa M."/>
            <person name="Palculict T."/>
            <person name="Patil S."/>
            <person name="Pu L.-L."/>
            <person name="Saada N."/>
            <person name="Tang L."/>
            <person name="Weissenberger G."/>
            <person name="Zhu Y."/>
            <person name="Hemphill L."/>
            <person name="Shang Y."/>
            <person name="Youmans B."/>
            <person name="Ayvaz T."/>
            <person name="Ross M."/>
            <person name="Santibanez J."/>
            <person name="Aqrawi P."/>
            <person name="Gross S."/>
            <person name="Joshi V."/>
            <person name="Fowler G."/>
            <person name="Nazareth L."/>
            <person name="Reid J."/>
            <person name="Worley K."/>
            <person name="Petrosino J."/>
            <person name="Highlander S."/>
            <person name="Gibbs R."/>
        </authorList>
    </citation>
    <scope>NUCLEOTIDE SEQUENCE [LARGE SCALE GENOMIC DNA]</scope>
    <source>
        <strain evidence="1 2">ATCC 9812</strain>
    </source>
</reference>
<comment type="caution">
    <text evidence="1">The sequence shown here is derived from an EMBL/GenBank/DDBJ whole genome shotgun (WGS) entry which is preliminary data.</text>
</comment>
<sequence>MAKTLAAVYINASHNVIKNKLNIKTNLSEKMAGFLRCSLLNCEVDHG</sequence>
<gene>
    <name evidence="1" type="ORF">HMPREF0819_1124</name>
</gene>